<dbReference type="Proteomes" id="UP000308836">
    <property type="component" value="Unassembled WGS sequence"/>
</dbReference>
<gene>
    <name evidence="1" type="ORF">E5336_03340</name>
</gene>
<evidence type="ECO:0000313" key="2">
    <source>
        <dbReference type="Proteomes" id="UP000308836"/>
    </source>
</evidence>
<comment type="caution">
    <text evidence="1">The sequence shown here is derived from an EMBL/GenBank/DDBJ whole genome shotgun (WGS) entry which is preliminary data.</text>
</comment>
<proteinExistence type="predicted"/>
<protein>
    <submittedName>
        <fullName evidence="1">Uncharacterized protein</fullName>
    </submittedName>
</protein>
<name>A0AC61R8J9_9FIRM</name>
<keyword evidence="2" id="KW-1185">Reference proteome</keyword>
<evidence type="ECO:0000313" key="1">
    <source>
        <dbReference type="EMBL" id="TGY66578.1"/>
    </source>
</evidence>
<dbReference type="EMBL" id="SRYG01000005">
    <property type="protein sequence ID" value="TGY66578.1"/>
    <property type="molecule type" value="Genomic_DNA"/>
</dbReference>
<organism evidence="1 2">
    <name type="scientific">Dubosiella muris</name>
    <dbReference type="NCBI Taxonomy" id="3038133"/>
    <lineage>
        <taxon>Bacteria</taxon>
        <taxon>Bacillati</taxon>
        <taxon>Bacillota</taxon>
        <taxon>Erysipelotrichia</taxon>
        <taxon>Erysipelotrichales</taxon>
        <taxon>Erysipelotrichaceae</taxon>
        <taxon>Dubosiella</taxon>
    </lineage>
</organism>
<reference evidence="1" key="1">
    <citation type="submission" date="2019-04" db="EMBL/GenBank/DDBJ databases">
        <title>Microbes associate with the intestines of laboratory mice.</title>
        <authorList>
            <person name="Navarre W."/>
            <person name="Wong E."/>
            <person name="Huang K."/>
            <person name="Tropini C."/>
            <person name="Ng K."/>
            <person name="Yu B."/>
        </authorList>
    </citation>
    <scope>NUCLEOTIDE SEQUENCE</scope>
    <source>
        <strain evidence="1">NM09_H32</strain>
    </source>
</reference>
<accession>A0AC61R8J9</accession>
<sequence length="83" mass="9399">MSLKTHLDAIREYGHKIGPAEVNTNTAPVEYYVEDEKGRRTPITNNEALQFIANAKMDDPAGGINTYDNYTKLFTILGIRPKW</sequence>